<dbReference type="Pfam" id="PF10009">
    <property type="entry name" value="DUF2252"/>
    <property type="match status" value="1"/>
</dbReference>
<dbReference type="InterPro" id="IPR018721">
    <property type="entry name" value="DUF2252"/>
</dbReference>
<reference evidence="2" key="1">
    <citation type="submission" date="2019-11" db="EMBL/GenBank/DDBJ databases">
        <title>Isolation and characterization of a novel species in the genus Sulfuriferula.</title>
        <authorList>
            <person name="Mochizuki J."/>
            <person name="Kojima H."/>
            <person name="Fukui M."/>
        </authorList>
    </citation>
    <scope>NUCLEOTIDE SEQUENCE [LARGE SCALE GENOMIC DNA]</scope>
    <source>
        <strain evidence="2">SGTM</strain>
    </source>
</reference>
<proteinExistence type="predicted"/>
<organism evidence="1 2">
    <name type="scientific">Sulfuriferula nivalis</name>
    <dbReference type="NCBI Taxonomy" id="2675298"/>
    <lineage>
        <taxon>Bacteria</taxon>
        <taxon>Pseudomonadati</taxon>
        <taxon>Pseudomonadota</taxon>
        <taxon>Betaproteobacteria</taxon>
        <taxon>Nitrosomonadales</taxon>
        <taxon>Sulfuricellaceae</taxon>
        <taxon>Sulfuriferula</taxon>
    </lineage>
</organism>
<dbReference type="KEGG" id="sniv:SFSGTM_12820"/>
<dbReference type="Proteomes" id="UP000463939">
    <property type="component" value="Chromosome"/>
</dbReference>
<dbReference type="AlphaFoldDB" id="A0A809RIA3"/>
<keyword evidence="2" id="KW-1185">Reference proteome</keyword>
<name>A0A809RIA3_9PROT</name>
<accession>A0A809RIA3</accession>
<gene>
    <name evidence="1" type="ORF">SFSGTM_12820</name>
</gene>
<evidence type="ECO:0000313" key="2">
    <source>
        <dbReference type="Proteomes" id="UP000463939"/>
    </source>
</evidence>
<dbReference type="PANTHER" id="PTHR39441">
    <property type="entry name" value="DUF2252 DOMAIN-CONTAINING PROTEIN"/>
    <property type="match status" value="1"/>
</dbReference>
<dbReference type="EMBL" id="AP021881">
    <property type="protein sequence ID" value="BBP00574.1"/>
    <property type="molecule type" value="Genomic_DNA"/>
</dbReference>
<evidence type="ECO:0008006" key="3">
    <source>
        <dbReference type="Google" id="ProtNLM"/>
    </source>
</evidence>
<evidence type="ECO:0000313" key="1">
    <source>
        <dbReference type="EMBL" id="BBP00574.1"/>
    </source>
</evidence>
<sequence>MEWLGWTLTIIRNIQAFNAGRDPERLVIKYRNMRSSPFIFLRGTCHLFYDRLPHEQMLDRAPLTWLCGDLHIENFGSYKGDNRLVYFDINDFDEAVLAPCSWDLIRCLSSILVGAKSMAVKRPDALVLCRKFLDGYVAALTNGKARWIERDTAVGLVQNLLDNQRNRSRTQFLDSRTERKGKQRLIRVDGKKALPVSDKQRNKIITFMDSFASQQPNPEFYQVHDVARRIAGTGSLGVDRYIILVEGKGSPDRNYLLDLKQALPSSLSSHLTIKQPNWQTEAHRIVALQQRIQAVAMAFLHPVVIGKKSYVLRGLQPSEDRVTLNGTKQFHLVEGVMQTMGELVAWSQLRSSGRNNSATSDVLIDFAHEKKWQQSLMDVAEECAAQVEQDWHIYAEAFDDGAFTN</sequence>
<dbReference type="PANTHER" id="PTHR39441:SF1">
    <property type="entry name" value="DUF2252 DOMAIN-CONTAINING PROTEIN"/>
    <property type="match status" value="1"/>
</dbReference>
<protein>
    <recommendedName>
        <fullName evidence="3">DUF2252 domain-containing protein</fullName>
    </recommendedName>
</protein>